<organism evidence="7 8">
    <name type="scientific">Cricetulus griseus</name>
    <name type="common">Chinese hamster</name>
    <name type="synonym">Cricetulus barabensis griseus</name>
    <dbReference type="NCBI Taxonomy" id="10029"/>
    <lineage>
        <taxon>Eukaryota</taxon>
        <taxon>Metazoa</taxon>
        <taxon>Chordata</taxon>
        <taxon>Craniata</taxon>
        <taxon>Vertebrata</taxon>
        <taxon>Euteleostomi</taxon>
        <taxon>Mammalia</taxon>
        <taxon>Eutheria</taxon>
        <taxon>Euarchontoglires</taxon>
        <taxon>Glires</taxon>
        <taxon>Rodentia</taxon>
        <taxon>Myomorpha</taxon>
        <taxon>Muroidea</taxon>
        <taxon>Cricetidae</taxon>
        <taxon>Cricetinae</taxon>
        <taxon>Cricetulus</taxon>
    </lineage>
</organism>
<gene>
    <name evidence="7" type="ORF">I79_016781</name>
</gene>
<dbReference type="AlphaFoldDB" id="G3I0A4"/>
<protein>
    <submittedName>
        <fullName evidence="7">Centromere protein N</fullName>
    </submittedName>
</protein>
<dbReference type="PANTHER" id="PTHR46790:SF1">
    <property type="entry name" value="CENTROMERE PROTEIN N"/>
    <property type="match status" value="1"/>
</dbReference>
<dbReference type="FunCoup" id="G3I0A4">
    <property type="interactions" value="1023"/>
</dbReference>
<dbReference type="STRING" id="10029.G3I0A4"/>
<keyword evidence="6" id="KW-0137">Centromere</keyword>
<comment type="subcellular location">
    <subcellularLocation>
        <location evidence="2">Chromosome</location>
        <location evidence="2">Centromere</location>
    </subcellularLocation>
    <subcellularLocation>
        <location evidence="1">Nucleus</location>
    </subcellularLocation>
</comment>
<dbReference type="GO" id="GO:0000775">
    <property type="term" value="C:chromosome, centromeric region"/>
    <property type="evidence" value="ECO:0007669"/>
    <property type="project" value="UniProtKB-SubCell"/>
</dbReference>
<name>G3I0A4_CRIGR</name>
<dbReference type="EMBL" id="JH001003">
    <property type="protein sequence ID" value="EGV94027.1"/>
    <property type="molecule type" value="Genomic_DNA"/>
</dbReference>
<dbReference type="InParanoid" id="G3I0A4"/>
<dbReference type="GO" id="GO:0007059">
    <property type="term" value="P:chromosome segregation"/>
    <property type="evidence" value="ECO:0007669"/>
    <property type="project" value="InterPro"/>
</dbReference>
<keyword evidence="5" id="KW-0539">Nucleus</keyword>
<dbReference type="InterPro" id="IPR007902">
    <property type="entry name" value="Chl4/mis15/CENP-N"/>
</dbReference>
<evidence type="ECO:0000256" key="3">
    <source>
        <dbReference type="ARBA" id="ARBA00005566"/>
    </source>
</evidence>
<dbReference type="GO" id="GO:0034080">
    <property type="term" value="P:CENP-A containing chromatin assembly"/>
    <property type="evidence" value="ECO:0007669"/>
    <property type="project" value="InterPro"/>
</dbReference>
<accession>G3I0A4</accession>
<dbReference type="InterPro" id="IPR052011">
    <property type="entry name" value="CENP-NAC/CAD_complex"/>
</dbReference>
<evidence type="ECO:0000256" key="2">
    <source>
        <dbReference type="ARBA" id="ARBA00004584"/>
    </source>
</evidence>
<evidence type="ECO:0000256" key="5">
    <source>
        <dbReference type="ARBA" id="ARBA00023242"/>
    </source>
</evidence>
<evidence type="ECO:0000256" key="6">
    <source>
        <dbReference type="ARBA" id="ARBA00023328"/>
    </source>
</evidence>
<dbReference type="eggNOG" id="ENOG502QSE8">
    <property type="taxonomic scope" value="Eukaryota"/>
</dbReference>
<dbReference type="Pfam" id="PF05238">
    <property type="entry name" value="CENP-N"/>
    <property type="match status" value="1"/>
</dbReference>
<evidence type="ECO:0000256" key="1">
    <source>
        <dbReference type="ARBA" id="ARBA00004123"/>
    </source>
</evidence>
<sequence>MLDFKNFALELLTTHLIQSDDWGLDAFPIGSNNIRDPHIPGAVQRPCPVGGARAAIGGFESASAGTAVVAAGDVEQRAKEMDENVAEFIRRSILKIPLCEMKTILKAWNFLSEDQLQTINFRQRKEFLAQEVILMCEEKCARLDDMALLDIVYTQVHRHRKLWNVFEMSKEPGEDVDLFDMKWFQCSFKKILQRALRNVTVSFRVDGKNAVWIRIAWGTQYSQPNQYKPTFVVYYPQTPYAFISSCHLKSNVPLLHQALKVASKHHQIVQMDLRSRHLDSLKAIVFREYDQTFESHNSTVPLQEGNLGLDMNLDSNIIHENLEEKERIHRVTQETFGAHPQPQLEFAQYKLETKFKSGISGGILADRKEPLRCLIKFSSPHLLEALKSLAPAGIADAPLSPLLTCIANKKMNYFKIRDK</sequence>
<dbReference type="GO" id="GO:0005654">
    <property type="term" value="C:nucleoplasm"/>
    <property type="evidence" value="ECO:0007669"/>
    <property type="project" value="TreeGrafter"/>
</dbReference>
<reference evidence="8" key="1">
    <citation type="journal article" date="2011" name="Nat. Biotechnol.">
        <title>The genomic sequence of the Chinese hamster ovary (CHO)-K1 cell line.</title>
        <authorList>
            <person name="Xu X."/>
            <person name="Nagarajan H."/>
            <person name="Lewis N.E."/>
            <person name="Pan S."/>
            <person name="Cai Z."/>
            <person name="Liu X."/>
            <person name="Chen W."/>
            <person name="Xie M."/>
            <person name="Wang W."/>
            <person name="Hammond S."/>
            <person name="Andersen M.R."/>
            <person name="Neff N."/>
            <person name="Passarelli B."/>
            <person name="Koh W."/>
            <person name="Fan H.C."/>
            <person name="Wang J."/>
            <person name="Gui Y."/>
            <person name="Lee K.H."/>
            <person name="Betenbaugh M.J."/>
            <person name="Quake S.R."/>
            <person name="Famili I."/>
            <person name="Palsson B.O."/>
            <person name="Wang J."/>
        </authorList>
    </citation>
    <scope>NUCLEOTIDE SEQUENCE [LARGE SCALE GENOMIC DNA]</scope>
    <source>
        <strain evidence="8">CHO K1 cell line</strain>
    </source>
</reference>
<evidence type="ECO:0000256" key="4">
    <source>
        <dbReference type="ARBA" id="ARBA00022454"/>
    </source>
</evidence>
<proteinExistence type="inferred from homology"/>
<dbReference type="PANTHER" id="PTHR46790">
    <property type="entry name" value="CENTROMERE PROTEIN N"/>
    <property type="match status" value="1"/>
</dbReference>
<comment type="similarity">
    <text evidence="3">Belongs to the CENP-N/CHL4 family.</text>
</comment>
<keyword evidence="4" id="KW-0158">Chromosome</keyword>
<dbReference type="Proteomes" id="UP000001075">
    <property type="component" value="Unassembled WGS sequence"/>
</dbReference>
<evidence type="ECO:0000313" key="7">
    <source>
        <dbReference type="EMBL" id="EGV94027.1"/>
    </source>
</evidence>
<evidence type="ECO:0000313" key="8">
    <source>
        <dbReference type="Proteomes" id="UP000001075"/>
    </source>
</evidence>
<dbReference type="PaxDb" id="10029-XP_007629654.1"/>